<dbReference type="PANTHER" id="PTHR13191:SF0">
    <property type="entry name" value="RIBOSOMAL RNA-PROCESSING PROTEIN 7 HOMOLOG A-RELATED"/>
    <property type="match status" value="1"/>
</dbReference>
<organism evidence="5 6">
    <name type="scientific">Kalmanozyma brasiliensis (strain GHG001)</name>
    <name type="common">Yeast</name>
    <name type="synonym">Pseudozyma brasiliensis</name>
    <dbReference type="NCBI Taxonomy" id="1365824"/>
    <lineage>
        <taxon>Eukaryota</taxon>
        <taxon>Fungi</taxon>
        <taxon>Dikarya</taxon>
        <taxon>Basidiomycota</taxon>
        <taxon>Ustilaginomycotina</taxon>
        <taxon>Ustilaginomycetes</taxon>
        <taxon>Ustilaginales</taxon>
        <taxon>Ustilaginaceae</taxon>
        <taxon>Kalmanozyma</taxon>
    </lineage>
</organism>
<feature type="compositionally biased region" description="Acidic residues" evidence="2">
    <location>
        <begin position="121"/>
        <end position="130"/>
    </location>
</feature>
<dbReference type="Gene3D" id="3.30.70.330">
    <property type="match status" value="1"/>
</dbReference>
<reference evidence="6" key="1">
    <citation type="journal article" date="2013" name="Genome Announc.">
        <title>Draft genome sequence of Pseudozyma brasiliensis sp. nov. strain GHG001, a high producer of endo-1,4-xylanase isolated from an insect pest of sugarcane.</title>
        <authorList>
            <person name="Oliveira J.V.D.C."/>
            <person name="dos Santos R.A.C."/>
            <person name="Borges T.A."/>
            <person name="Riano-Pachon D.M."/>
            <person name="Goldman G.H."/>
        </authorList>
    </citation>
    <scope>NUCLEOTIDE SEQUENCE [LARGE SCALE GENOMIC DNA]</scope>
    <source>
        <strain evidence="6">GHG001</strain>
    </source>
</reference>
<evidence type="ECO:0000259" key="4">
    <source>
        <dbReference type="Pfam" id="PF17799"/>
    </source>
</evidence>
<evidence type="ECO:0000256" key="1">
    <source>
        <dbReference type="ARBA" id="ARBA00006110"/>
    </source>
</evidence>
<dbReference type="Pfam" id="PF17799">
    <property type="entry name" value="RRM_Rrp7"/>
    <property type="match status" value="1"/>
</dbReference>
<feature type="region of interest" description="Disordered" evidence="2">
    <location>
        <begin position="104"/>
        <end position="169"/>
    </location>
</feature>
<dbReference type="Proteomes" id="UP000019377">
    <property type="component" value="Unassembled WGS sequence"/>
</dbReference>
<evidence type="ECO:0000259" key="3">
    <source>
        <dbReference type="Pfam" id="PF12923"/>
    </source>
</evidence>
<dbReference type="SUPFAM" id="SSF54928">
    <property type="entry name" value="RNA-binding domain, RBD"/>
    <property type="match status" value="1"/>
</dbReference>
<protein>
    <recommendedName>
        <fullName evidence="7">RRM domain-containing protein</fullName>
    </recommendedName>
</protein>
<keyword evidence="6" id="KW-1185">Reference proteome</keyword>
<name>V5EKX6_KALBG</name>
<comment type="similarity">
    <text evidence="1">Belongs to the RRP7 family.</text>
</comment>
<dbReference type="GO" id="GO:0034456">
    <property type="term" value="C:UTP-C complex"/>
    <property type="evidence" value="ECO:0007669"/>
    <property type="project" value="TreeGrafter"/>
</dbReference>
<evidence type="ECO:0000256" key="2">
    <source>
        <dbReference type="SAM" id="MobiDB-lite"/>
    </source>
</evidence>
<gene>
    <name evidence="5" type="ORF">PSEUBRA_SCAF5g02474</name>
</gene>
<dbReference type="PANTHER" id="PTHR13191">
    <property type="entry name" value="RIBOSOMAL RNA PROCESSING PROTEIN 7-RELATED"/>
    <property type="match status" value="1"/>
</dbReference>
<feature type="region of interest" description="Disordered" evidence="2">
    <location>
        <begin position="1"/>
        <end position="21"/>
    </location>
</feature>
<dbReference type="InterPro" id="IPR035979">
    <property type="entry name" value="RBD_domain_sf"/>
</dbReference>
<sequence>MGKTKKGSTSANGEASKPKSGDAAIQLTNGFLAVPLAIPHTSAKHWLYVRQHAASQTASSSKLDKLPADRTLFMANLPVDADEEWVRGVFGKVGGVSSVKFRRQAVADEEDEREMVGEGESGSEAEEEEEHQLAAAEQKGGKKKKGKQQERKSRVPRVTPLPSLDPREAAGGTSFLATASSAHVVFLDGLTLTRAMEALRKGLRWPTRKEDAPPTGLTFLLQQHTLSRPALPAIAAWANSTIALHTYRVAHPAPRRLGVRGVTLGPSGELLDEDGFIIVQRSSSSKYGRVGASAESGGSVGIAKGGYVEGKNGKRKSEGLQDFYRFQLRERKRDELKELRIKFERDRAKVAKLKEGRRFKPY</sequence>
<evidence type="ECO:0000313" key="6">
    <source>
        <dbReference type="Proteomes" id="UP000019377"/>
    </source>
</evidence>
<dbReference type="OrthoDB" id="5390at2759"/>
<dbReference type="InterPro" id="IPR024326">
    <property type="entry name" value="RRP7_C"/>
</dbReference>
<dbReference type="HOGENOM" id="CLU_036234_0_0_1"/>
<feature type="domain" description="Ribosomal RNA-processing protein 7 C-terminal" evidence="3">
    <location>
        <begin position="271"/>
        <end position="362"/>
    </location>
</feature>
<dbReference type="GeneID" id="27421455"/>
<dbReference type="Gene3D" id="6.10.250.1770">
    <property type="match status" value="1"/>
</dbReference>
<dbReference type="InterPro" id="IPR040446">
    <property type="entry name" value="RRP7"/>
</dbReference>
<dbReference type="GO" id="GO:0006364">
    <property type="term" value="P:rRNA processing"/>
    <property type="evidence" value="ECO:0007669"/>
    <property type="project" value="TreeGrafter"/>
</dbReference>
<dbReference type="GO" id="GO:0032545">
    <property type="term" value="C:CURI complex"/>
    <property type="evidence" value="ECO:0007669"/>
    <property type="project" value="TreeGrafter"/>
</dbReference>
<dbReference type="eggNOG" id="KOG4008">
    <property type="taxonomic scope" value="Eukaryota"/>
</dbReference>
<dbReference type="RefSeq" id="XP_016290609.1">
    <property type="nucleotide sequence ID" value="XM_016438759.1"/>
</dbReference>
<dbReference type="OMA" id="GIHKWIA"/>
<dbReference type="STRING" id="1365824.V5EKX6"/>
<dbReference type="InterPro" id="IPR040447">
    <property type="entry name" value="RRM_Rrp7"/>
</dbReference>
<dbReference type="Pfam" id="PF12923">
    <property type="entry name" value="RRP7"/>
    <property type="match status" value="1"/>
</dbReference>
<dbReference type="GO" id="GO:0003676">
    <property type="term" value="F:nucleic acid binding"/>
    <property type="evidence" value="ECO:0007669"/>
    <property type="project" value="InterPro"/>
</dbReference>
<evidence type="ECO:0000313" key="5">
    <source>
        <dbReference type="EMBL" id="EST05620.1"/>
    </source>
</evidence>
<dbReference type="GO" id="GO:0000028">
    <property type="term" value="P:ribosomal small subunit assembly"/>
    <property type="evidence" value="ECO:0007669"/>
    <property type="project" value="TreeGrafter"/>
</dbReference>
<feature type="domain" description="Rrp7 RRM-like N-terminal" evidence="4">
    <location>
        <begin position="29"/>
        <end position="200"/>
    </location>
</feature>
<proteinExistence type="inferred from homology"/>
<dbReference type="InterPro" id="IPR012677">
    <property type="entry name" value="Nucleotide-bd_a/b_plait_sf"/>
</dbReference>
<evidence type="ECO:0008006" key="7">
    <source>
        <dbReference type="Google" id="ProtNLM"/>
    </source>
</evidence>
<accession>V5EKX6</accession>
<dbReference type="EMBL" id="KI545891">
    <property type="protein sequence ID" value="EST05620.1"/>
    <property type="molecule type" value="Genomic_DNA"/>
</dbReference>
<dbReference type="AlphaFoldDB" id="V5EKX6"/>